<gene>
    <name evidence="1" type="ORF">L6164_022008</name>
</gene>
<protein>
    <submittedName>
        <fullName evidence="1">Uncharacterized protein</fullName>
    </submittedName>
</protein>
<reference evidence="1 2" key="1">
    <citation type="journal article" date="2022" name="DNA Res.">
        <title>Chromosomal-level genome assembly of the orchid tree Bauhinia variegata (Leguminosae; Cercidoideae) supports the allotetraploid origin hypothesis of Bauhinia.</title>
        <authorList>
            <person name="Zhong Y."/>
            <person name="Chen Y."/>
            <person name="Zheng D."/>
            <person name="Pang J."/>
            <person name="Liu Y."/>
            <person name="Luo S."/>
            <person name="Meng S."/>
            <person name="Qian L."/>
            <person name="Wei D."/>
            <person name="Dai S."/>
            <person name="Zhou R."/>
        </authorList>
    </citation>
    <scope>NUCLEOTIDE SEQUENCE [LARGE SCALE GENOMIC DNA]</scope>
    <source>
        <strain evidence="1">BV-YZ2020</strain>
    </source>
</reference>
<proteinExistence type="predicted"/>
<sequence length="101" mass="11029">MSTTIPLSLLAFYLLLSLSSLDITMAGRLIPPSAPSTITRPLVSTYVTMKPRLDHNQKVFQGKQVKSCLPKGFRHSSAPSRFVNYKTLGSSGCSGMQSRKP</sequence>
<dbReference type="Proteomes" id="UP000828941">
    <property type="component" value="Chromosome 9"/>
</dbReference>
<name>A0ACB9MDV2_BAUVA</name>
<evidence type="ECO:0000313" key="2">
    <source>
        <dbReference type="Proteomes" id="UP000828941"/>
    </source>
</evidence>
<accession>A0ACB9MDV2</accession>
<keyword evidence="2" id="KW-1185">Reference proteome</keyword>
<organism evidence="1 2">
    <name type="scientific">Bauhinia variegata</name>
    <name type="common">Purple orchid tree</name>
    <name type="synonym">Phanera variegata</name>
    <dbReference type="NCBI Taxonomy" id="167791"/>
    <lineage>
        <taxon>Eukaryota</taxon>
        <taxon>Viridiplantae</taxon>
        <taxon>Streptophyta</taxon>
        <taxon>Embryophyta</taxon>
        <taxon>Tracheophyta</taxon>
        <taxon>Spermatophyta</taxon>
        <taxon>Magnoliopsida</taxon>
        <taxon>eudicotyledons</taxon>
        <taxon>Gunneridae</taxon>
        <taxon>Pentapetalae</taxon>
        <taxon>rosids</taxon>
        <taxon>fabids</taxon>
        <taxon>Fabales</taxon>
        <taxon>Fabaceae</taxon>
        <taxon>Cercidoideae</taxon>
        <taxon>Cercideae</taxon>
        <taxon>Bauhiniinae</taxon>
        <taxon>Bauhinia</taxon>
    </lineage>
</organism>
<evidence type="ECO:0000313" key="1">
    <source>
        <dbReference type="EMBL" id="KAI4322300.1"/>
    </source>
</evidence>
<dbReference type="EMBL" id="CM039434">
    <property type="protein sequence ID" value="KAI4322300.1"/>
    <property type="molecule type" value="Genomic_DNA"/>
</dbReference>
<comment type="caution">
    <text evidence="1">The sequence shown here is derived from an EMBL/GenBank/DDBJ whole genome shotgun (WGS) entry which is preliminary data.</text>
</comment>